<organism evidence="2 3">
    <name type="scientific">Streptomyces shaanxiensis</name>
    <dbReference type="NCBI Taxonomy" id="653357"/>
    <lineage>
        <taxon>Bacteria</taxon>
        <taxon>Bacillati</taxon>
        <taxon>Actinomycetota</taxon>
        <taxon>Actinomycetes</taxon>
        <taxon>Kitasatosporales</taxon>
        <taxon>Streptomycetaceae</taxon>
        <taxon>Streptomyces</taxon>
    </lineage>
</organism>
<accession>A0ABP7VUE8</accession>
<sequence length="103" mass="10201">MRGARGSDWVLPDTDGSASVRRTADPSAVATGALMATAGTLVATVRALVATSAPSAGLAVAATAGGVSGRARAAAHVTPIEEARNPRMLPMVDMVVQTCPSGD</sequence>
<evidence type="ECO:0000313" key="2">
    <source>
        <dbReference type="EMBL" id="GAA4074269.1"/>
    </source>
</evidence>
<evidence type="ECO:0000256" key="1">
    <source>
        <dbReference type="SAM" id="MobiDB-lite"/>
    </source>
</evidence>
<evidence type="ECO:0000313" key="3">
    <source>
        <dbReference type="Proteomes" id="UP001499984"/>
    </source>
</evidence>
<comment type="caution">
    <text evidence="2">The sequence shown here is derived from an EMBL/GenBank/DDBJ whole genome shotgun (WGS) entry which is preliminary data.</text>
</comment>
<protein>
    <submittedName>
        <fullName evidence="2">Uncharacterized protein</fullName>
    </submittedName>
</protein>
<dbReference type="EMBL" id="BAAAZY010000016">
    <property type="protein sequence ID" value="GAA4074269.1"/>
    <property type="molecule type" value="Genomic_DNA"/>
</dbReference>
<keyword evidence="3" id="KW-1185">Reference proteome</keyword>
<name>A0ABP7VUE8_9ACTN</name>
<reference evidence="3" key="1">
    <citation type="journal article" date="2019" name="Int. J. Syst. Evol. Microbiol.">
        <title>The Global Catalogue of Microorganisms (GCM) 10K type strain sequencing project: providing services to taxonomists for standard genome sequencing and annotation.</title>
        <authorList>
            <consortium name="The Broad Institute Genomics Platform"/>
            <consortium name="The Broad Institute Genome Sequencing Center for Infectious Disease"/>
            <person name="Wu L."/>
            <person name="Ma J."/>
        </authorList>
    </citation>
    <scope>NUCLEOTIDE SEQUENCE [LARGE SCALE GENOMIC DNA]</scope>
    <source>
        <strain evidence="3">JCM 16925</strain>
    </source>
</reference>
<dbReference type="Proteomes" id="UP001499984">
    <property type="component" value="Unassembled WGS sequence"/>
</dbReference>
<feature type="region of interest" description="Disordered" evidence="1">
    <location>
        <begin position="1"/>
        <end position="23"/>
    </location>
</feature>
<gene>
    <name evidence="2" type="ORF">GCM10022233_60190</name>
</gene>
<proteinExistence type="predicted"/>